<evidence type="ECO:0000313" key="5">
    <source>
        <dbReference type="Proteomes" id="UP001141806"/>
    </source>
</evidence>
<evidence type="ECO:0000256" key="2">
    <source>
        <dbReference type="SAM" id="MobiDB-lite"/>
    </source>
</evidence>
<dbReference type="PROSITE" id="PS50891">
    <property type="entry name" value="LOB"/>
    <property type="match status" value="1"/>
</dbReference>
<evidence type="ECO:0000259" key="3">
    <source>
        <dbReference type="PROSITE" id="PS50891"/>
    </source>
</evidence>
<accession>A0A9Q0GXE4</accession>
<comment type="caution">
    <text evidence="4">The sequence shown here is derived from an EMBL/GenBank/DDBJ whole genome shotgun (WGS) entry which is preliminary data.</text>
</comment>
<comment type="similarity">
    <text evidence="1">Belongs to the LOB domain-containing protein family.</text>
</comment>
<dbReference type="Pfam" id="PF03195">
    <property type="entry name" value="LOB"/>
    <property type="match status" value="1"/>
</dbReference>
<dbReference type="Proteomes" id="UP001141806">
    <property type="component" value="Unassembled WGS sequence"/>
</dbReference>
<dbReference type="AlphaFoldDB" id="A0A9Q0GXE4"/>
<feature type="compositionally biased region" description="Low complexity" evidence="2">
    <location>
        <begin position="122"/>
        <end position="147"/>
    </location>
</feature>
<dbReference type="OrthoDB" id="1903788at2759"/>
<evidence type="ECO:0000256" key="1">
    <source>
        <dbReference type="ARBA" id="ARBA00005474"/>
    </source>
</evidence>
<organism evidence="4 5">
    <name type="scientific">Protea cynaroides</name>
    <dbReference type="NCBI Taxonomy" id="273540"/>
    <lineage>
        <taxon>Eukaryota</taxon>
        <taxon>Viridiplantae</taxon>
        <taxon>Streptophyta</taxon>
        <taxon>Embryophyta</taxon>
        <taxon>Tracheophyta</taxon>
        <taxon>Spermatophyta</taxon>
        <taxon>Magnoliopsida</taxon>
        <taxon>Proteales</taxon>
        <taxon>Proteaceae</taxon>
        <taxon>Protea</taxon>
    </lineage>
</organism>
<dbReference type="InterPro" id="IPR004883">
    <property type="entry name" value="LOB"/>
</dbReference>
<keyword evidence="5" id="KW-1185">Reference proteome</keyword>
<proteinExistence type="inferred from homology"/>
<evidence type="ECO:0000313" key="4">
    <source>
        <dbReference type="EMBL" id="KAJ4955987.1"/>
    </source>
</evidence>
<dbReference type="GO" id="GO:0045893">
    <property type="term" value="P:positive regulation of DNA-templated transcription"/>
    <property type="evidence" value="ECO:0007669"/>
    <property type="project" value="TreeGrafter"/>
</dbReference>
<feature type="region of interest" description="Disordered" evidence="2">
    <location>
        <begin position="164"/>
        <end position="183"/>
    </location>
</feature>
<feature type="region of interest" description="Disordered" evidence="2">
    <location>
        <begin position="119"/>
        <end position="147"/>
    </location>
</feature>
<dbReference type="GO" id="GO:0005634">
    <property type="term" value="C:nucleus"/>
    <property type="evidence" value="ECO:0007669"/>
    <property type="project" value="TreeGrafter"/>
</dbReference>
<dbReference type="GO" id="GO:0009755">
    <property type="term" value="P:hormone-mediated signaling pathway"/>
    <property type="evidence" value="ECO:0007669"/>
    <property type="project" value="TreeGrafter"/>
</dbReference>
<protein>
    <recommendedName>
        <fullName evidence="3">LOB domain-containing protein</fullName>
    </recommendedName>
</protein>
<name>A0A9Q0GXE4_9MAGN</name>
<dbReference type="EMBL" id="JAMYWD010000011">
    <property type="protein sequence ID" value="KAJ4955987.1"/>
    <property type="molecule type" value="Genomic_DNA"/>
</dbReference>
<reference evidence="4" key="1">
    <citation type="journal article" date="2023" name="Plant J.">
        <title>The genome of the king protea, Protea cynaroides.</title>
        <authorList>
            <person name="Chang J."/>
            <person name="Duong T.A."/>
            <person name="Schoeman C."/>
            <person name="Ma X."/>
            <person name="Roodt D."/>
            <person name="Barker N."/>
            <person name="Li Z."/>
            <person name="Van de Peer Y."/>
            <person name="Mizrachi E."/>
        </authorList>
    </citation>
    <scope>NUCLEOTIDE SEQUENCE</scope>
    <source>
        <tissue evidence="4">Young leaves</tissue>
    </source>
</reference>
<dbReference type="PANTHER" id="PTHR31529">
    <property type="entry name" value="LOB DOMAIN CONTAINING PROTEIN"/>
    <property type="match status" value="1"/>
</dbReference>
<feature type="domain" description="LOB" evidence="3">
    <location>
        <begin position="10"/>
        <end position="112"/>
    </location>
</feature>
<dbReference type="PANTHER" id="PTHR31529:SF4">
    <property type="entry name" value="LOB DOMAIN-CONTAINING PROTEIN 30"/>
    <property type="match status" value="1"/>
</dbReference>
<sequence>MSKSSSNGGGPCGACKFLRRKCVKGCIFAPYFDSEEGTSHFAAVHKVFGASNVSKLLFGLPINNRHDAVLTVSYEALARIKDPVYGCVGQIFALQHQVVNLQAELAFIQAHLATLEVPPQPMSSAQSPASASLHVSSNSSLPSSGTSPLLDPVQLQHMFETASRWNQADHKDPINTGDLPAFA</sequence>
<gene>
    <name evidence="4" type="ORF">NE237_012770</name>
</gene>